<dbReference type="HOGENOM" id="CLU_2277370_0_0_1"/>
<name>W2RRG8_CYPE1</name>
<gene>
    <name evidence="1" type="ORF">HMPREF1541_05279</name>
</gene>
<evidence type="ECO:0000313" key="2">
    <source>
        <dbReference type="Proteomes" id="UP000030752"/>
    </source>
</evidence>
<dbReference type="RefSeq" id="XP_008717842.1">
    <property type="nucleotide sequence ID" value="XM_008719620.1"/>
</dbReference>
<sequence>MGYASRASQPLHASSMHRQKLLEQPRSISILSRRQHDSSNIKQFPNLDTANATIWLPPRSDPCSAALCPCNVSDAATVFFQLHATAAVSEPNDAVAESAIAN</sequence>
<dbReference type="EMBL" id="KB822721">
    <property type="protein sequence ID" value="ETN39057.1"/>
    <property type="molecule type" value="Genomic_DNA"/>
</dbReference>
<dbReference type="GeneID" id="19972618"/>
<reference evidence="1 2" key="1">
    <citation type="submission" date="2013-03" db="EMBL/GenBank/DDBJ databases">
        <title>The Genome Sequence of Phialophora europaea CBS 101466.</title>
        <authorList>
            <consortium name="The Broad Institute Genomics Platform"/>
            <person name="Cuomo C."/>
            <person name="de Hoog S."/>
            <person name="Gorbushina A."/>
            <person name="Walker B."/>
            <person name="Young S.K."/>
            <person name="Zeng Q."/>
            <person name="Gargeya S."/>
            <person name="Fitzgerald M."/>
            <person name="Haas B."/>
            <person name="Abouelleil A."/>
            <person name="Allen A.W."/>
            <person name="Alvarado L."/>
            <person name="Arachchi H.M."/>
            <person name="Berlin A.M."/>
            <person name="Chapman S.B."/>
            <person name="Gainer-Dewar J."/>
            <person name="Goldberg J."/>
            <person name="Griggs A."/>
            <person name="Gujja S."/>
            <person name="Hansen M."/>
            <person name="Howarth C."/>
            <person name="Imamovic A."/>
            <person name="Ireland A."/>
            <person name="Larimer J."/>
            <person name="McCowan C."/>
            <person name="Murphy C."/>
            <person name="Pearson M."/>
            <person name="Poon T.W."/>
            <person name="Priest M."/>
            <person name="Roberts A."/>
            <person name="Saif S."/>
            <person name="Shea T."/>
            <person name="Sisk P."/>
            <person name="Sykes S."/>
            <person name="Wortman J."/>
            <person name="Nusbaum C."/>
            <person name="Birren B."/>
        </authorList>
    </citation>
    <scope>NUCLEOTIDE SEQUENCE [LARGE SCALE GENOMIC DNA]</scope>
    <source>
        <strain evidence="1 2">CBS 101466</strain>
    </source>
</reference>
<dbReference type="VEuPathDB" id="FungiDB:HMPREF1541_05279"/>
<evidence type="ECO:0000313" key="1">
    <source>
        <dbReference type="EMBL" id="ETN39057.1"/>
    </source>
</evidence>
<keyword evidence="2" id="KW-1185">Reference proteome</keyword>
<accession>W2RRG8</accession>
<protein>
    <submittedName>
        <fullName evidence="1">Uncharacterized protein</fullName>
    </submittedName>
</protein>
<organism evidence="1 2">
    <name type="scientific">Cyphellophora europaea (strain CBS 101466)</name>
    <name type="common">Phialophora europaea</name>
    <dbReference type="NCBI Taxonomy" id="1220924"/>
    <lineage>
        <taxon>Eukaryota</taxon>
        <taxon>Fungi</taxon>
        <taxon>Dikarya</taxon>
        <taxon>Ascomycota</taxon>
        <taxon>Pezizomycotina</taxon>
        <taxon>Eurotiomycetes</taxon>
        <taxon>Chaetothyriomycetidae</taxon>
        <taxon>Chaetothyriales</taxon>
        <taxon>Cyphellophoraceae</taxon>
        <taxon>Cyphellophora</taxon>
    </lineage>
</organism>
<proteinExistence type="predicted"/>
<dbReference type="Proteomes" id="UP000030752">
    <property type="component" value="Unassembled WGS sequence"/>
</dbReference>
<dbReference type="AlphaFoldDB" id="W2RRG8"/>
<dbReference type="InParanoid" id="W2RRG8"/>